<feature type="transmembrane region" description="Helical" evidence="1">
    <location>
        <begin position="64"/>
        <end position="87"/>
    </location>
</feature>
<dbReference type="EMBL" id="JACIBV010000001">
    <property type="protein sequence ID" value="MBB3727096.1"/>
    <property type="molecule type" value="Genomic_DNA"/>
</dbReference>
<keyword evidence="1" id="KW-0812">Transmembrane</keyword>
<evidence type="ECO:0000313" key="2">
    <source>
        <dbReference type="EMBL" id="MBB3727096.1"/>
    </source>
</evidence>
<protein>
    <submittedName>
        <fullName evidence="2">Uncharacterized protein</fullName>
    </submittedName>
</protein>
<dbReference type="RefSeq" id="WP_183647200.1">
    <property type="nucleotide sequence ID" value="NZ_JACIBV010000001.1"/>
</dbReference>
<keyword evidence="1" id="KW-0472">Membrane</keyword>
<dbReference type="Proteomes" id="UP000579945">
    <property type="component" value="Unassembled WGS sequence"/>
</dbReference>
<dbReference type="AlphaFoldDB" id="A0A7W5UYL0"/>
<accession>A0A7W5UYL0</accession>
<feature type="transmembrane region" description="Helical" evidence="1">
    <location>
        <begin position="134"/>
        <end position="157"/>
    </location>
</feature>
<dbReference type="GeneID" id="95389415"/>
<feature type="transmembrane region" description="Helical" evidence="1">
    <location>
        <begin position="30"/>
        <end position="52"/>
    </location>
</feature>
<comment type="caution">
    <text evidence="2">The sequence shown here is derived from an EMBL/GenBank/DDBJ whole genome shotgun (WGS) entry which is preliminary data.</text>
</comment>
<keyword evidence="1" id="KW-1133">Transmembrane helix</keyword>
<organism evidence="2 3">
    <name type="scientific">Nonomuraea dietziae</name>
    <dbReference type="NCBI Taxonomy" id="65515"/>
    <lineage>
        <taxon>Bacteria</taxon>
        <taxon>Bacillati</taxon>
        <taxon>Actinomycetota</taxon>
        <taxon>Actinomycetes</taxon>
        <taxon>Streptosporangiales</taxon>
        <taxon>Streptosporangiaceae</taxon>
        <taxon>Nonomuraea</taxon>
    </lineage>
</organism>
<reference evidence="2 3" key="1">
    <citation type="submission" date="2020-08" db="EMBL/GenBank/DDBJ databases">
        <title>Sequencing the genomes of 1000 actinobacteria strains.</title>
        <authorList>
            <person name="Klenk H.-P."/>
        </authorList>
    </citation>
    <scope>NUCLEOTIDE SEQUENCE [LARGE SCALE GENOMIC DNA]</scope>
    <source>
        <strain evidence="2 3">DSM 44320</strain>
    </source>
</reference>
<proteinExistence type="predicted"/>
<keyword evidence="3" id="KW-1185">Reference proteome</keyword>
<feature type="transmembrane region" description="Helical" evidence="1">
    <location>
        <begin position="108"/>
        <end position="128"/>
    </location>
</feature>
<evidence type="ECO:0000313" key="3">
    <source>
        <dbReference type="Proteomes" id="UP000579945"/>
    </source>
</evidence>
<sequence length="186" mass="20687">MMNRWEKQRERLENMPAQRLWATRPARRRLVAVGVAALCLLWAGLVVIVRYAPSDLARNVYLSMFAVSLLVGFPVMGWLNAAARGALSLPERFLDERQLAERRRAYTSAHRATSVVLGVLFVLTNVVSHADGQLTLTIPMALVAPLALTLFATHYTIPVLITGWRLTDPPPDDDDPSEIQVTSKDA</sequence>
<gene>
    <name evidence="2" type="ORF">FHR33_002956</name>
</gene>
<name>A0A7W5UYL0_9ACTN</name>
<evidence type="ECO:0000256" key="1">
    <source>
        <dbReference type="SAM" id="Phobius"/>
    </source>
</evidence>